<comment type="caution">
    <text evidence="2">The sequence shown here is derived from an EMBL/GenBank/DDBJ whole genome shotgun (WGS) entry which is preliminary data.</text>
</comment>
<keyword evidence="1" id="KW-1133">Transmembrane helix</keyword>
<gene>
    <name evidence="2" type="ORF">H4R34_006478</name>
</gene>
<evidence type="ECO:0000256" key="1">
    <source>
        <dbReference type="SAM" id="Phobius"/>
    </source>
</evidence>
<reference evidence="2" key="1">
    <citation type="submission" date="2022-07" db="EMBL/GenBank/DDBJ databases">
        <title>Phylogenomic reconstructions and comparative analyses of Kickxellomycotina fungi.</title>
        <authorList>
            <person name="Reynolds N.K."/>
            <person name="Stajich J.E."/>
            <person name="Barry K."/>
            <person name="Grigoriev I.V."/>
            <person name="Crous P."/>
            <person name="Smith M.E."/>
        </authorList>
    </citation>
    <scope>NUCLEOTIDE SEQUENCE</scope>
    <source>
        <strain evidence="2">RSA 567</strain>
    </source>
</reference>
<accession>A0A9W8AVZ0</accession>
<dbReference type="Proteomes" id="UP001151582">
    <property type="component" value="Unassembled WGS sequence"/>
</dbReference>
<proteinExistence type="predicted"/>
<feature type="non-terminal residue" evidence="2">
    <location>
        <position position="1"/>
    </location>
</feature>
<feature type="transmembrane region" description="Helical" evidence="1">
    <location>
        <begin position="210"/>
        <end position="234"/>
    </location>
</feature>
<protein>
    <submittedName>
        <fullName evidence="2">Uncharacterized protein</fullName>
    </submittedName>
</protein>
<keyword evidence="3" id="KW-1185">Reference proteome</keyword>
<organism evidence="2 3">
    <name type="scientific">Dimargaris verticillata</name>
    <dbReference type="NCBI Taxonomy" id="2761393"/>
    <lineage>
        <taxon>Eukaryota</taxon>
        <taxon>Fungi</taxon>
        <taxon>Fungi incertae sedis</taxon>
        <taxon>Zoopagomycota</taxon>
        <taxon>Kickxellomycotina</taxon>
        <taxon>Dimargaritomycetes</taxon>
        <taxon>Dimargaritales</taxon>
        <taxon>Dimargaritaceae</taxon>
        <taxon>Dimargaris</taxon>
    </lineage>
</organism>
<evidence type="ECO:0000313" key="2">
    <source>
        <dbReference type="EMBL" id="KAJ1966712.1"/>
    </source>
</evidence>
<dbReference type="AlphaFoldDB" id="A0A9W8AVZ0"/>
<name>A0A9W8AVZ0_9FUNG</name>
<keyword evidence="1" id="KW-0472">Membrane</keyword>
<keyword evidence="1" id="KW-0812">Transmembrane</keyword>
<evidence type="ECO:0000313" key="3">
    <source>
        <dbReference type="Proteomes" id="UP001151582"/>
    </source>
</evidence>
<dbReference type="EMBL" id="JANBQB010002513">
    <property type="protein sequence ID" value="KAJ1966712.1"/>
    <property type="molecule type" value="Genomic_DNA"/>
</dbReference>
<sequence length="270" mass="29233">MSLLLVGVSGKGYVVDLSVHKVNVTAESIQEIPIDGSNSVVQGITYAIPPTTTLQWLSNASLPYQTEALVVSSQLTTPEYDKIVDLVQDRLPLFMVATETEWSVWTQVLDGPDHGVPPTGLLVSQADYTKEHTLPVLADPHAPVVPLQAAIDQWLTRYATPLDVRHADSTAATMANVGLYRMRLAMRDNPNGTIYSHADEQAPSGLANGWTVAIGVLFASIFVSLAGARCLMLLRRSQMARRASSNGQGRPNQYGPGPMQPFYINEHGGL</sequence>